<dbReference type="EMBL" id="JAPFFF010000003">
    <property type="protein sequence ID" value="KAK8893538.1"/>
    <property type="molecule type" value="Genomic_DNA"/>
</dbReference>
<comment type="caution">
    <text evidence="1">The sequence shown here is derived from an EMBL/GenBank/DDBJ whole genome shotgun (WGS) entry which is preliminary data.</text>
</comment>
<sequence length="908" mass="104531">MDANILIQITNSLKSNEANEEVLNYRNLYAQLNSSSESIPLLLPIYTQVDDSDVHLVILQILYNRIYNFWNEISEDNKGKLLTFFFKDLTNDYLKKYIESGSSHVVELIAQCQARIASFYYPEGFPILWKPIAFNFELEHFFYFVAYFFSAVASPNLQNLSQYQKIRAGMLIISNDDETSIDNVIFSKIISGITTSQTAIFALASYVKWGYNYQVWFENKDIFNFILTSLNSNIIELINNTITRLNIASTKLVTDIPLVNLFNQVKDSIQKQNEDIKLISCTASLINNIAITLEHIPDLLGSLHIFEYVLFFLNYQDVSTTNAIIPALTYYIQILPQESIGNVIDAILGRIIRHHQSNGNINMEDDLFVKSLCNVMSKTDPNILVNILKAKVDDPNFESNINITSAVLSVLSYMNYLPFDIQLYVYRKIEPFFTNNLKPNNPQEFFRTYYMLLFLQNINIPPIMEITENIPQEQQAQIQQMNEASQNIFQSMLRIVSDIIIPQFPLYASKLSTEINYQYLKLVRKIVSKIRKFNNQIGIFNPELVQLVSNELKILPDLPEEAAKLIGYLISNDETSNTMQQIISDLFGEFEKQPKNEIISFLLTLISHLKYLKIDENIASIITHHLDIIHSILNKNKLEHLISYLLKAYVVVAPYIINLLPQLLQLNTGTDKLIFDNACLLTDAVLTQCQGIDLSWFPPYFITSSQLLLQNILPTEPTPDQKQIFQKIAKHYCSILKKFIFMNKGNIEQAFSSMIQNIYSQFVIGYNHHYFIEKLTESILPFMECGCPPQVISNNILLYSLCFLFDTNFNHAFPECQEVMETAIKFHTLLIKNSPNEFKAKFSEFLALFNGSERTSKYFEDYLNLCTQADLNNLDAHVSNSLFSQFYNSILSDRNSNPWTPPAPPPSE</sequence>
<reference evidence="1 2" key="1">
    <citation type="submission" date="2024-04" db="EMBL/GenBank/DDBJ databases">
        <title>Tritrichomonas musculus Genome.</title>
        <authorList>
            <person name="Alves-Ferreira E."/>
            <person name="Grigg M."/>
            <person name="Lorenzi H."/>
            <person name="Galac M."/>
        </authorList>
    </citation>
    <scope>NUCLEOTIDE SEQUENCE [LARGE SCALE GENOMIC DNA]</scope>
    <source>
        <strain evidence="1 2">EAF2021</strain>
    </source>
</reference>
<protein>
    <recommendedName>
        <fullName evidence="3">Importin N-terminal domain-containing protein</fullName>
    </recommendedName>
</protein>
<gene>
    <name evidence="1" type="ORF">M9Y10_021960</name>
</gene>
<accession>A0ABR2KRU0</accession>
<dbReference type="SUPFAM" id="SSF48371">
    <property type="entry name" value="ARM repeat"/>
    <property type="match status" value="1"/>
</dbReference>
<name>A0ABR2KRU0_9EUKA</name>
<dbReference type="Proteomes" id="UP001470230">
    <property type="component" value="Unassembled WGS sequence"/>
</dbReference>
<keyword evidence="2" id="KW-1185">Reference proteome</keyword>
<organism evidence="1 2">
    <name type="scientific">Tritrichomonas musculus</name>
    <dbReference type="NCBI Taxonomy" id="1915356"/>
    <lineage>
        <taxon>Eukaryota</taxon>
        <taxon>Metamonada</taxon>
        <taxon>Parabasalia</taxon>
        <taxon>Tritrichomonadida</taxon>
        <taxon>Tritrichomonadidae</taxon>
        <taxon>Tritrichomonas</taxon>
    </lineage>
</organism>
<evidence type="ECO:0000313" key="1">
    <source>
        <dbReference type="EMBL" id="KAK8893538.1"/>
    </source>
</evidence>
<evidence type="ECO:0000313" key="2">
    <source>
        <dbReference type="Proteomes" id="UP001470230"/>
    </source>
</evidence>
<evidence type="ECO:0008006" key="3">
    <source>
        <dbReference type="Google" id="ProtNLM"/>
    </source>
</evidence>
<dbReference type="InterPro" id="IPR016024">
    <property type="entry name" value="ARM-type_fold"/>
</dbReference>
<proteinExistence type="predicted"/>